<sequence length="41" mass="4671">MLRSCMSSLQHSTFVPFLCQAVAILTRCHPDVTMDSFFHGR</sequence>
<gene>
    <name evidence="1" type="ORF">CIB84_017300</name>
</gene>
<accession>A0A2P4S4C0</accession>
<evidence type="ECO:0000313" key="2">
    <source>
        <dbReference type="Proteomes" id="UP000237246"/>
    </source>
</evidence>
<keyword evidence="2" id="KW-1185">Reference proteome</keyword>
<name>A0A2P4S4C0_BAMTH</name>
<comment type="caution">
    <text evidence="1">The sequence shown here is derived from an EMBL/GenBank/DDBJ whole genome shotgun (WGS) entry which is preliminary data.</text>
</comment>
<organism evidence="1 2">
    <name type="scientific">Bambusicola thoracicus</name>
    <name type="common">Chinese bamboo-partridge</name>
    <name type="synonym">Perdix thoracica</name>
    <dbReference type="NCBI Taxonomy" id="9083"/>
    <lineage>
        <taxon>Eukaryota</taxon>
        <taxon>Metazoa</taxon>
        <taxon>Chordata</taxon>
        <taxon>Craniata</taxon>
        <taxon>Vertebrata</taxon>
        <taxon>Euteleostomi</taxon>
        <taxon>Archelosauria</taxon>
        <taxon>Archosauria</taxon>
        <taxon>Dinosauria</taxon>
        <taxon>Saurischia</taxon>
        <taxon>Theropoda</taxon>
        <taxon>Coelurosauria</taxon>
        <taxon>Aves</taxon>
        <taxon>Neognathae</taxon>
        <taxon>Galloanserae</taxon>
        <taxon>Galliformes</taxon>
        <taxon>Phasianidae</taxon>
        <taxon>Perdicinae</taxon>
        <taxon>Bambusicola</taxon>
    </lineage>
</organism>
<reference evidence="1 2" key="1">
    <citation type="submission" date="2018-01" db="EMBL/GenBank/DDBJ databases">
        <title>Comparison of the Chinese Bamboo Partridge and Red Junglefowl genome sequences highlights the importance of demography in genome evolution.</title>
        <authorList>
            <person name="Tiley G.P."/>
            <person name="Kimball R.T."/>
            <person name="Braun E.L."/>
            <person name="Burleigh J.G."/>
        </authorList>
    </citation>
    <scope>NUCLEOTIDE SEQUENCE [LARGE SCALE GENOMIC DNA]</scope>
    <source>
        <strain evidence="1">RTK389</strain>
        <tissue evidence="1">Blood</tissue>
    </source>
</reference>
<dbReference type="AlphaFoldDB" id="A0A2P4S4C0"/>
<dbReference type="EMBL" id="PPHD01112754">
    <property type="protein sequence ID" value="POI18956.1"/>
    <property type="molecule type" value="Genomic_DNA"/>
</dbReference>
<proteinExistence type="predicted"/>
<evidence type="ECO:0000313" key="1">
    <source>
        <dbReference type="EMBL" id="POI18956.1"/>
    </source>
</evidence>
<protein>
    <submittedName>
        <fullName evidence="1">Uncharacterized protein</fullName>
    </submittedName>
</protein>
<dbReference type="Proteomes" id="UP000237246">
    <property type="component" value="Unassembled WGS sequence"/>
</dbReference>